<evidence type="ECO:0000256" key="2">
    <source>
        <dbReference type="ARBA" id="ARBA00007677"/>
    </source>
</evidence>
<evidence type="ECO:0008006" key="8">
    <source>
        <dbReference type="Google" id="ProtNLM"/>
    </source>
</evidence>
<name>A0A9P5G4Z0_GEOCN</name>
<sequence length="464" mass="53981">MSMIRAVLISLLAVSSLMTLTTVFLLTNKDFYNTTSNLIKAKPDSRNGYSTTIINDSSEKSNSGSESSNVDIHDIISIDEHDDDYWSRPTLKSFINFNTSDEISIVTNINESYSYPDLSPTKNPWTESDYEPASVKPLVRASDTRRVKAALISLVRNEELNDLLGTMSQIEDKFNKKFNYQWIFFNDEDFTQNFKDKTAELAAPAKCTYVKIADSDWEEPEWIDLKKAELLASGFKKEVQYSDKPSYHRMCRWNSGIFFNDPAMRDLDWYWRVEPKTKYYCDIDYDVFAYMEDNDKDYGFNINLYDAPQSVATLWPTTVEFFANHTDYVHPNSARGWLIQDSRQRHYSITQGYSTCHFWSNFEIGRLDFFRSQEYTDFFKYLDRAGGFFYERWGDAPVHSVALGLMTDKSRIHFFRDIGYNHIPYFNCHNSPKCSGCTPGLFAEVNDLKKENCITEWFKIAGDN</sequence>
<dbReference type="InterPro" id="IPR002685">
    <property type="entry name" value="Glyco_trans_15"/>
</dbReference>
<dbReference type="Gene3D" id="3.90.550.10">
    <property type="entry name" value="Spore Coat Polysaccharide Biosynthesis Protein SpsA, Chain A"/>
    <property type="match status" value="1"/>
</dbReference>
<dbReference type="GO" id="GO:0006493">
    <property type="term" value="P:protein O-linked glycosylation"/>
    <property type="evidence" value="ECO:0007669"/>
    <property type="project" value="TreeGrafter"/>
</dbReference>
<dbReference type="PANTHER" id="PTHR31121">
    <property type="entry name" value="ALPHA-1,2 MANNOSYLTRANSFERASE KTR1"/>
    <property type="match status" value="1"/>
</dbReference>
<protein>
    <recommendedName>
        <fullName evidence="8">Mannosyltransferase</fullName>
    </recommendedName>
</protein>
<dbReference type="GO" id="GO:0005794">
    <property type="term" value="C:Golgi apparatus"/>
    <property type="evidence" value="ECO:0007669"/>
    <property type="project" value="TreeGrafter"/>
</dbReference>
<dbReference type="Pfam" id="PF01793">
    <property type="entry name" value="Glyco_transf_15"/>
    <property type="match status" value="1"/>
</dbReference>
<keyword evidence="5" id="KW-0735">Signal-anchor</keyword>
<organism evidence="6 7">
    <name type="scientific">Geotrichum candidum</name>
    <name type="common">Oospora lactis</name>
    <name type="synonym">Dipodascus geotrichum</name>
    <dbReference type="NCBI Taxonomy" id="1173061"/>
    <lineage>
        <taxon>Eukaryota</taxon>
        <taxon>Fungi</taxon>
        <taxon>Dikarya</taxon>
        <taxon>Ascomycota</taxon>
        <taxon>Saccharomycotina</taxon>
        <taxon>Dipodascomycetes</taxon>
        <taxon>Dipodascales</taxon>
        <taxon>Dipodascaceae</taxon>
        <taxon>Geotrichum</taxon>
    </lineage>
</organism>
<dbReference type="GO" id="GO:0000032">
    <property type="term" value="P:cell wall mannoprotein biosynthetic process"/>
    <property type="evidence" value="ECO:0007669"/>
    <property type="project" value="TreeGrafter"/>
</dbReference>
<keyword evidence="4" id="KW-0808">Transferase</keyword>
<dbReference type="GO" id="GO:0000026">
    <property type="term" value="F:alpha-1,2-mannosyltransferase activity"/>
    <property type="evidence" value="ECO:0007669"/>
    <property type="project" value="TreeGrafter"/>
</dbReference>
<reference evidence="6" key="1">
    <citation type="journal article" date="2020" name="Front. Microbiol.">
        <title>Phenotypic and Genetic Characterization of the Cheese Ripening Yeast Geotrichum candidum.</title>
        <authorList>
            <person name="Perkins V."/>
            <person name="Vignola S."/>
            <person name="Lessard M.H."/>
            <person name="Plante P.L."/>
            <person name="Corbeil J."/>
            <person name="Dugat-Bony E."/>
            <person name="Frenette M."/>
            <person name="Labrie S."/>
        </authorList>
    </citation>
    <scope>NUCLEOTIDE SEQUENCE</scope>
    <source>
        <strain evidence="6">LMA-70</strain>
    </source>
</reference>
<dbReference type="PANTHER" id="PTHR31121:SF7">
    <property type="entry name" value="MANNOSYLTRANSFERASE KTR4-RELATED"/>
    <property type="match status" value="1"/>
</dbReference>
<comment type="subcellular location">
    <subcellularLocation>
        <location evidence="1">Membrane</location>
        <topology evidence="1">Single-pass type II membrane protein</topology>
    </subcellularLocation>
</comment>
<accession>A0A9P5G4Z0</accession>
<evidence type="ECO:0000256" key="4">
    <source>
        <dbReference type="ARBA" id="ARBA00022679"/>
    </source>
</evidence>
<dbReference type="EMBL" id="QQZK01000040">
    <property type="protein sequence ID" value="KAF5101114.1"/>
    <property type="molecule type" value="Genomic_DNA"/>
</dbReference>
<keyword evidence="3" id="KW-0328">Glycosyltransferase</keyword>
<dbReference type="GO" id="GO:0016020">
    <property type="term" value="C:membrane"/>
    <property type="evidence" value="ECO:0007669"/>
    <property type="project" value="UniProtKB-SubCell"/>
</dbReference>
<comment type="similarity">
    <text evidence="2">Belongs to the glycosyltransferase 15 family.</text>
</comment>
<evidence type="ECO:0000313" key="6">
    <source>
        <dbReference type="EMBL" id="KAF5101114.1"/>
    </source>
</evidence>
<gene>
    <name evidence="6" type="ORF">DV451_002300</name>
</gene>
<dbReference type="FunFam" id="3.90.550.10:FF:000051">
    <property type="entry name" value="Alpha-1,2-mannosyltransferase (Ktr4)"/>
    <property type="match status" value="1"/>
</dbReference>
<dbReference type="GO" id="GO:0006487">
    <property type="term" value="P:protein N-linked glycosylation"/>
    <property type="evidence" value="ECO:0007669"/>
    <property type="project" value="TreeGrafter"/>
</dbReference>
<keyword evidence="5" id="KW-0812">Transmembrane</keyword>
<proteinExistence type="inferred from homology"/>
<evidence type="ECO:0000256" key="5">
    <source>
        <dbReference type="ARBA" id="ARBA00022968"/>
    </source>
</evidence>
<comment type="caution">
    <text evidence="6">The sequence shown here is derived from an EMBL/GenBank/DDBJ whole genome shotgun (WGS) entry which is preliminary data.</text>
</comment>
<dbReference type="SUPFAM" id="SSF53448">
    <property type="entry name" value="Nucleotide-diphospho-sugar transferases"/>
    <property type="match status" value="1"/>
</dbReference>
<evidence type="ECO:0000313" key="7">
    <source>
        <dbReference type="Proteomes" id="UP000750522"/>
    </source>
</evidence>
<evidence type="ECO:0000256" key="3">
    <source>
        <dbReference type="ARBA" id="ARBA00022676"/>
    </source>
</evidence>
<dbReference type="AlphaFoldDB" id="A0A9P5G4Z0"/>
<reference evidence="6" key="2">
    <citation type="submission" date="2020-01" db="EMBL/GenBank/DDBJ databases">
        <authorList>
            <person name="Perkins V."/>
            <person name="Lessard M.-H."/>
            <person name="Dugat-Bony E."/>
            <person name="Frenette M."/>
            <person name="Labrie S."/>
        </authorList>
    </citation>
    <scope>NUCLEOTIDE SEQUENCE</scope>
    <source>
        <strain evidence="6">LMA-70</strain>
    </source>
</reference>
<dbReference type="Proteomes" id="UP000750522">
    <property type="component" value="Unassembled WGS sequence"/>
</dbReference>
<dbReference type="InterPro" id="IPR029044">
    <property type="entry name" value="Nucleotide-diphossugar_trans"/>
</dbReference>
<evidence type="ECO:0000256" key="1">
    <source>
        <dbReference type="ARBA" id="ARBA00004606"/>
    </source>
</evidence>